<dbReference type="InterPro" id="IPR010998">
    <property type="entry name" value="Integrase_recombinase_N"/>
</dbReference>
<evidence type="ECO:0000313" key="2">
    <source>
        <dbReference type="EMBL" id="KAJ8984401.1"/>
    </source>
</evidence>
<evidence type="ECO:0000313" key="3">
    <source>
        <dbReference type="Proteomes" id="UP001162164"/>
    </source>
</evidence>
<dbReference type="EMBL" id="JAPWTJ010000038">
    <property type="protein sequence ID" value="KAJ8984401.1"/>
    <property type="molecule type" value="Genomic_DNA"/>
</dbReference>
<dbReference type="InterPro" id="IPR011010">
    <property type="entry name" value="DNA_brk_join_enz"/>
</dbReference>
<gene>
    <name evidence="2" type="ORF">NQ317_003984</name>
</gene>
<sequence>MEVTEELPKDVLEAAEMATSELLPMKSRDKYERTYDIFEKWCQEKGVKTVKEEVLLAYFVKLNKEFSPNTLWAKCSTLKTVLKVKKNMDINLFYKLQSFIKKQNVGFKPKKASIFSKEDISTFINDSPDDIYLLMKVAIILGLLALAEEKNSRKYSQLT</sequence>
<keyword evidence="3" id="KW-1185">Reference proteome</keyword>
<comment type="caution">
    <text evidence="2">The sequence shown here is derived from an EMBL/GenBank/DDBJ whole genome shotgun (WGS) entry which is preliminary data.</text>
</comment>
<dbReference type="Gene3D" id="1.10.150.130">
    <property type="match status" value="1"/>
</dbReference>
<protein>
    <submittedName>
        <fullName evidence="2">Uncharacterized protein</fullName>
    </submittedName>
</protein>
<organism evidence="2 3">
    <name type="scientific">Molorchus minor</name>
    <dbReference type="NCBI Taxonomy" id="1323400"/>
    <lineage>
        <taxon>Eukaryota</taxon>
        <taxon>Metazoa</taxon>
        <taxon>Ecdysozoa</taxon>
        <taxon>Arthropoda</taxon>
        <taxon>Hexapoda</taxon>
        <taxon>Insecta</taxon>
        <taxon>Pterygota</taxon>
        <taxon>Neoptera</taxon>
        <taxon>Endopterygota</taxon>
        <taxon>Coleoptera</taxon>
        <taxon>Polyphaga</taxon>
        <taxon>Cucujiformia</taxon>
        <taxon>Chrysomeloidea</taxon>
        <taxon>Cerambycidae</taxon>
        <taxon>Lamiinae</taxon>
        <taxon>Monochamini</taxon>
        <taxon>Molorchus</taxon>
    </lineage>
</organism>
<name>A0ABQ9K2V1_9CUCU</name>
<reference evidence="2" key="1">
    <citation type="journal article" date="2023" name="Insect Mol. Biol.">
        <title>Genome sequencing provides insights into the evolution of gene families encoding plant cell wall-degrading enzymes in longhorned beetles.</title>
        <authorList>
            <person name="Shin N.R."/>
            <person name="Okamura Y."/>
            <person name="Kirsch R."/>
            <person name="Pauchet Y."/>
        </authorList>
    </citation>
    <scope>NUCLEOTIDE SEQUENCE</scope>
    <source>
        <strain evidence="2">MMC_N1</strain>
    </source>
</reference>
<dbReference type="Proteomes" id="UP001162164">
    <property type="component" value="Unassembled WGS sequence"/>
</dbReference>
<keyword evidence="1" id="KW-0238">DNA-binding</keyword>
<proteinExistence type="predicted"/>
<evidence type="ECO:0000256" key="1">
    <source>
        <dbReference type="ARBA" id="ARBA00023125"/>
    </source>
</evidence>
<accession>A0ABQ9K2V1</accession>
<dbReference type="SUPFAM" id="SSF56349">
    <property type="entry name" value="DNA breaking-rejoining enzymes"/>
    <property type="match status" value="1"/>
</dbReference>